<reference evidence="2" key="1">
    <citation type="submission" date="2016-10" db="EMBL/GenBank/DDBJ databases">
        <authorList>
            <person name="Varghese N."/>
            <person name="Submissions S."/>
        </authorList>
    </citation>
    <scope>NUCLEOTIDE SEQUENCE [LARGE SCALE GENOMIC DNA]</scope>
    <source>
        <strain evidence="2">CGMCC 1.10658</strain>
    </source>
</reference>
<sequence>MKEVEASKILTSPDYLLTRLDLKQGNYIFTQVEPRTYTDSPILDMRVESLRDREIALKFSHVDALLEQHEGPSTAPRYIFHPAFTGSTLLAGALQKPGEVLSLREPSILREVADLKRQMIFHNNFDERNWPAFVARIVKLLSKTYSGAEKPLIKPTNIANNLINDLLRAHPDSRGVYLYTDMDSFICANLNQPEETKRTVHVLATVFGRDLGLEDWMKETDFYRLGHLQAVVALWYIQHRQLLEELKHSVGRLTPVYSKDLFGKPSDTLKSINRDLNLGLSQEFLSGVSDSDLFQKEAKHTASSYEGNSRAEGYEALAHQFSEEIAQAKQWFDEATGRKMSSDAIMEKIATYRES</sequence>
<dbReference type="InterPro" id="IPR027417">
    <property type="entry name" value="P-loop_NTPase"/>
</dbReference>
<keyword evidence="2" id="KW-1185">Reference proteome</keyword>
<dbReference type="EMBL" id="FNFH01000001">
    <property type="protein sequence ID" value="SDJ68119.1"/>
    <property type="molecule type" value="Genomic_DNA"/>
</dbReference>
<dbReference type="AlphaFoldDB" id="A0A1G8VQ97"/>
<evidence type="ECO:0000313" key="2">
    <source>
        <dbReference type="Proteomes" id="UP000199305"/>
    </source>
</evidence>
<name>A0A1G8VQ97_9GAMM</name>
<dbReference type="Gene3D" id="3.40.50.300">
    <property type="entry name" value="P-loop containing nucleotide triphosphate hydrolases"/>
    <property type="match status" value="1"/>
</dbReference>
<gene>
    <name evidence="1" type="ORF">SAMN05216212_0677</name>
</gene>
<organism evidence="1 2">
    <name type="scientific">Microbulbifer yueqingensis</name>
    <dbReference type="NCBI Taxonomy" id="658219"/>
    <lineage>
        <taxon>Bacteria</taxon>
        <taxon>Pseudomonadati</taxon>
        <taxon>Pseudomonadota</taxon>
        <taxon>Gammaproteobacteria</taxon>
        <taxon>Cellvibrionales</taxon>
        <taxon>Microbulbiferaceae</taxon>
        <taxon>Microbulbifer</taxon>
    </lineage>
</organism>
<dbReference type="STRING" id="658219.SAMN05216212_0677"/>
<protein>
    <submittedName>
        <fullName evidence="1">Uncharacterized protein</fullName>
    </submittedName>
</protein>
<proteinExistence type="predicted"/>
<dbReference type="RefSeq" id="WP_091508109.1">
    <property type="nucleotide sequence ID" value="NZ_FNFH01000001.1"/>
</dbReference>
<dbReference type="OrthoDB" id="3397773at2"/>
<dbReference type="Proteomes" id="UP000199305">
    <property type="component" value="Unassembled WGS sequence"/>
</dbReference>
<evidence type="ECO:0000313" key="1">
    <source>
        <dbReference type="EMBL" id="SDJ68119.1"/>
    </source>
</evidence>
<accession>A0A1G8VQ97</accession>